<dbReference type="EMBL" id="AQFW01000024">
    <property type="protein sequence ID" value="EMZ36953.1"/>
    <property type="molecule type" value="Genomic_DNA"/>
</dbReference>
<evidence type="ECO:0000256" key="1">
    <source>
        <dbReference type="SAM" id="MobiDB-lite"/>
    </source>
</evidence>
<dbReference type="InterPro" id="IPR037026">
    <property type="entry name" value="Vgr_OB-fold_dom_sf"/>
</dbReference>
<evidence type="ECO:0000313" key="5">
    <source>
        <dbReference type="Proteomes" id="UP000012527"/>
    </source>
</evidence>
<dbReference type="Gene3D" id="2.40.50.230">
    <property type="entry name" value="Gp5 N-terminal domain"/>
    <property type="match status" value="1"/>
</dbReference>
<dbReference type="HOGENOM" id="CLU_018131_0_0_7"/>
<dbReference type="Gene3D" id="4.10.220.110">
    <property type="match status" value="1"/>
</dbReference>
<dbReference type="Gene3D" id="2.30.110.50">
    <property type="match status" value="1"/>
</dbReference>
<feature type="region of interest" description="Disordered" evidence="1">
    <location>
        <begin position="634"/>
        <end position="654"/>
    </location>
</feature>
<evidence type="ECO:0000259" key="2">
    <source>
        <dbReference type="Pfam" id="PF04717"/>
    </source>
</evidence>
<sequence length="907" mass="102698">MQSYLSLSTFSNLKKHYSSQDTKESQPSLNLTLTQATIKESLESPLSIKCNGFIESMQKNLLLEVNSHNSNISLQPKDFLNCLATLNISHSPHNKDSKIIYFDRSYSNMQTTTYKGIITHLQYLGSFQQNTTNTLTYRHNFTLTLQSPLLRLSLNTAYRIYTDITPIEVIKHTLKFYEGYLEKTLDFSQIIQTYNTKEIISQYNESDLDFITRIAHNHGIYFYEDANTIYFCDSLTTKPTKNIAYNPHAVANTLQEECIHNFSKEENLHSNLFTYSSHDANAPIDIFSSQIYTYQDEETGQPDNTLTSFTHTYDSSSSFTQSIDTRKPLHLKAKRLQMLDATLKAQSNIYHLGLADFLQIDYEKYKYANNDNTLLNKHKEFIVVAIEQTLIDNALLTQYSTAQGDVAHTTISNSHDNESIISSSSKNQNGFIQSYSNTLKLMPSHMLYVPNTKAKPKAPLHTQGIVIGEGYLRAPTQEQANQTILQEHNTIYTDEYGRVKVRMNIYANQEKRDNALLERIQKDKHYLQDNPNTTNESNSTNQTRTNQENNTYKMRYSYTSFLRVASPIASNSSGFYHTPRIGDEVIISFLDNDIDKPFISGSLYNTTNPSLIHNPLDSHKTSLSSRTINLTNIRNSSDSLNQADSSQTEHSNTANTIEQGYNELTLSNIKDNEEIYVRAQKDYNEYIKHNFSQTIHNNKDSKVKGSYTESITKYHKQEILGLKDVRVGGEYLTNVALSKDTIVGLSHTLNIGASNKLRVARNSSEYVGGDKTIEINNNFSSSVGRDLHQIVKGEKQEHIEGSLTQNIQREMFLHIQQNFSTNVKENLATNAKSMQHNIEEQYSLQADNTTLELQSDCSIQAGNEITCKVGETTITISGDKIILKAGGVEVVINSNGLVVKGGEVKGE</sequence>
<dbReference type="SUPFAM" id="SSF69349">
    <property type="entry name" value="Phage fibre proteins"/>
    <property type="match status" value="1"/>
</dbReference>
<dbReference type="Proteomes" id="UP000012527">
    <property type="component" value="Unassembled WGS sequence"/>
</dbReference>
<gene>
    <name evidence="4" type="ORF">C826_02275</name>
</gene>
<dbReference type="Gene3D" id="3.55.50.10">
    <property type="entry name" value="Baseplate protein-like domains"/>
    <property type="match status" value="1"/>
</dbReference>
<feature type="region of interest" description="Disordered" evidence="1">
    <location>
        <begin position="524"/>
        <end position="551"/>
    </location>
</feature>
<comment type="caution">
    <text evidence="4">The sequence shown here is derived from an EMBL/GenBank/DDBJ whole genome shotgun (WGS) entry which is preliminary data.</text>
</comment>
<dbReference type="GeneID" id="60657748"/>
<proteinExistence type="predicted"/>
<protein>
    <submittedName>
        <fullName evidence="4">Uncharacterized protein</fullName>
    </submittedName>
</protein>
<accession>N2BEM1</accession>
<feature type="domain" description="Gp5/Type VI secretion system Vgr C-terminal trimerisation" evidence="3">
    <location>
        <begin position="656"/>
        <end position="758"/>
    </location>
</feature>
<evidence type="ECO:0000313" key="4">
    <source>
        <dbReference type="EMBL" id="EMZ36953.1"/>
    </source>
</evidence>
<dbReference type="PATRIC" id="fig|1235804.3.peg.2495"/>
<evidence type="ECO:0000259" key="3">
    <source>
        <dbReference type="Pfam" id="PF22178"/>
    </source>
</evidence>
<feature type="domain" description="Gp5/Type VI secretion system Vgr protein OB-fold" evidence="2">
    <location>
        <begin position="559"/>
        <end position="604"/>
    </location>
</feature>
<dbReference type="Pfam" id="PF22178">
    <property type="entry name" value="Gp5_trimer_C"/>
    <property type="match status" value="1"/>
</dbReference>
<dbReference type="Pfam" id="PF05954">
    <property type="entry name" value="Phage_GPD"/>
    <property type="match status" value="1"/>
</dbReference>
<dbReference type="InterPro" id="IPR006531">
    <property type="entry name" value="Gp5/Vgr_OB"/>
</dbReference>
<dbReference type="RefSeq" id="WP_004084745.1">
    <property type="nucleotide sequence ID" value="NZ_KB822506.1"/>
</dbReference>
<name>N2BEM1_9HELI</name>
<dbReference type="AlphaFoldDB" id="N2BEM1"/>
<dbReference type="Pfam" id="PF04717">
    <property type="entry name" value="Phage_base_V"/>
    <property type="match status" value="1"/>
</dbReference>
<reference evidence="4 5" key="1">
    <citation type="submission" date="2013-02" db="EMBL/GenBank/DDBJ databases">
        <title>The Genome Sequence of Helicobacter bilis WiWa.</title>
        <authorList>
            <consortium name="The Broad Institute Genome Sequencing Platform"/>
            <person name="Ward D."/>
            <person name="Overstreet A.-M.C."/>
            <person name="Ramer-Tait A.E."/>
            <person name="Phillips G.J."/>
            <person name="Wannemuehler M.J."/>
            <person name="Walker B."/>
            <person name="Young S.K."/>
            <person name="Zeng Q."/>
            <person name="Gargeya S."/>
            <person name="Fitzgerald M."/>
            <person name="Haas B."/>
            <person name="Abouelleil A."/>
            <person name="Alvarado L."/>
            <person name="Arachchi H.M."/>
            <person name="Berlin A.M."/>
            <person name="Chapman S.B."/>
            <person name="Dewar J."/>
            <person name="Goldberg J."/>
            <person name="Griggs A."/>
            <person name="Gujja S."/>
            <person name="Hansen M."/>
            <person name="Howarth C."/>
            <person name="Imamovic A."/>
            <person name="Larimer J."/>
            <person name="McCowan C."/>
            <person name="Murphy C."/>
            <person name="Neiman D."/>
            <person name="Pearson M."/>
            <person name="Priest M."/>
            <person name="Roberts A."/>
            <person name="Saif S."/>
            <person name="Shea T."/>
            <person name="Sisk P."/>
            <person name="Sykes S."/>
            <person name="Wortman J."/>
            <person name="Nusbaum C."/>
            <person name="Birren B."/>
        </authorList>
    </citation>
    <scope>NUCLEOTIDE SEQUENCE [LARGE SCALE GENOMIC DNA]</scope>
    <source>
        <strain evidence="4 5">WiWa</strain>
    </source>
</reference>
<dbReference type="InterPro" id="IPR054030">
    <property type="entry name" value="Gp5_Vgr_C"/>
</dbReference>
<organism evidence="4 5">
    <name type="scientific">Helicobacter bilis WiWa</name>
    <dbReference type="NCBI Taxonomy" id="1235804"/>
    <lineage>
        <taxon>Bacteria</taxon>
        <taxon>Pseudomonadati</taxon>
        <taxon>Campylobacterota</taxon>
        <taxon>Epsilonproteobacteria</taxon>
        <taxon>Campylobacterales</taxon>
        <taxon>Helicobacteraceae</taxon>
        <taxon>Helicobacter</taxon>
    </lineage>
</organism>
<feature type="compositionally biased region" description="Low complexity" evidence="1">
    <location>
        <begin position="532"/>
        <end position="551"/>
    </location>
</feature>
<dbReference type="SUPFAM" id="SSF69279">
    <property type="entry name" value="Phage tail proteins"/>
    <property type="match status" value="1"/>
</dbReference>
<dbReference type="SUPFAM" id="SSF69255">
    <property type="entry name" value="gp5 N-terminal domain-like"/>
    <property type="match status" value="1"/>
</dbReference>